<proteinExistence type="predicted"/>
<dbReference type="Pfam" id="PF02310">
    <property type="entry name" value="B12-binding"/>
    <property type="match status" value="1"/>
</dbReference>
<dbReference type="AlphaFoldDB" id="A0AAU8A143"/>
<name>A0AAU8A143_9BURK</name>
<dbReference type="InterPro" id="IPR036594">
    <property type="entry name" value="Meth_synthase_dom"/>
</dbReference>
<dbReference type="CDD" id="cd02065">
    <property type="entry name" value="B12-binding_like"/>
    <property type="match status" value="1"/>
</dbReference>
<feature type="domain" description="B12-binding" evidence="1">
    <location>
        <begin position="196"/>
        <end position="324"/>
    </location>
</feature>
<dbReference type="InterPro" id="IPR003759">
    <property type="entry name" value="Cbl-bd_cap"/>
</dbReference>
<sequence length="324" mass="36468">MVLWRYASLIKEKLFSKDEQQQNINPSRAEWDECVHESANDSNPDRISQLAVDLGSRPLRINAGPNEHLDWLMQTIEANVIPRLLMTHAGHAQASTAPVMNIRLDDQTRVEELSQLVLQDDASRAAQFVQELYEQGVPLDEIYMRLLAPVARRLGTMWEEDQASFTQVTTGMWRIKQLVYDFSPLFQEFARTDEVAPHAMLVPLPGSQHTLGLFMVSEFFRRGGWKVWGELAAGEADIVTAIKTQHFDLVGLSVSTEDQLPALARFVALLKEESLNQKIGVMVGGPIFIAKPELRKEVQADIVGLDAEESLAQAEFFLEKAKTI</sequence>
<dbReference type="Gene3D" id="1.10.1240.10">
    <property type="entry name" value="Methionine synthase domain"/>
    <property type="match status" value="1"/>
</dbReference>
<dbReference type="Gene3D" id="3.40.50.280">
    <property type="entry name" value="Cobalamin-binding domain"/>
    <property type="match status" value="1"/>
</dbReference>
<gene>
    <name evidence="2" type="ORF">NKE59_07025</name>
</gene>
<dbReference type="GO" id="GO:0046872">
    <property type="term" value="F:metal ion binding"/>
    <property type="evidence" value="ECO:0007669"/>
    <property type="project" value="InterPro"/>
</dbReference>
<evidence type="ECO:0000313" key="2">
    <source>
        <dbReference type="EMBL" id="XCC57243.1"/>
    </source>
</evidence>
<dbReference type="PROSITE" id="PS51332">
    <property type="entry name" value="B12_BINDING"/>
    <property type="match status" value="1"/>
</dbReference>
<dbReference type="Pfam" id="PF02607">
    <property type="entry name" value="B12-binding_2"/>
    <property type="match status" value="1"/>
</dbReference>
<dbReference type="InterPro" id="IPR036724">
    <property type="entry name" value="Cobalamin-bd_sf"/>
</dbReference>
<dbReference type="GO" id="GO:0031419">
    <property type="term" value="F:cobalamin binding"/>
    <property type="evidence" value="ECO:0007669"/>
    <property type="project" value="InterPro"/>
</dbReference>
<organism evidence="2">
    <name type="scientific">Polynucleobacter sp. UK-FUSCHL-C3</name>
    <dbReference type="NCBI Taxonomy" id="2955208"/>
    <lineage>
        <taxon>Bacteria</taxon>
        <taxon>Pseudomonadati</taxon>
        <taxon>Pseudomonadota</taxon>
        <taxon>Betaproteobacteria</taxon>
        <taxon>Burkholderiales</taxon>
        <taxon>Burkholderiaceae</taxon>
        <taxon>Polynucleobacter</taxon>
    </lineage>
</organism>
<dbReference type="InterPro" id="IPR006158">
    <property type="entry name" value="Cobalamin-bd"/>
</dbReference>
<dbReference type="SUPFAM" id="SSF52242">
    <property type="entry name" value="Cobalamin (vitamin B12)-binding domain"/>
    <property type="match status" value="1"/>
</dbReference>
<protein>
    <submittedName>
        <fullName evidence="2">Cobalamin-dependent protein</fullName>
    </submittedName>
</protein>
<dbReference type="RefSeq" id="WP_353438272.1">
    <property type="nucleotide sequence ID" value="NZ_CP099959.1"/>
</dbReference>
<reference evidence="2" key="1">
    <citation type="submission" date="2022-06" db="EMBL/GenBank/DDBJ databases">
        <title>New Polynucleobacter species.</title>
        <authorList>
            <person name="Hahn M.W."/>
        </authorList>
    </citation>
    <scope>NUCLEOTIDE SEQUENCE</scope>
    <source>
        <strain evidence="2">UK-FUSCHL-C3</strain>
    </source>
</reference>
<evidence type="ECO:0000259" key="1">
    <source>
        <dbReference type="PROSITE" id="PS51332"/>
    </source>
</evidence>
<accession>A0AAU8A143</accession>
<dbReference type="EMBL" id="CP099959">
    <property type="protein sequence ID" value="XCC57243.1"/>
    <property type="molecule type" value="Genomic_DNA"/>
</dbReference>